<dbReference type="InterPro" id="IPR015797">
    <property type="entry name" value="NUDIX_hydrolase-like_dom_sf"/>
</dbReference>
<dbReference type="Gene3D" id="3.90.79.10">
    <property type="entry name" value="Nucleoside Triphosphate Pyrophosphohydrolase"/>
    <property type="match status" value="1"/>
</dbReference>
<dbReference type="PROSITE" id="PS51462">
    <property type="entry name" value="NUDIX"/>
    <property type="match status" value="1"/>
</dbReference>
<reference evidence="4 5" key="1">
    <citation type="submission" date="2024-06" db="EMBL/GenBank/DDBJ databases">
        <authorList>
            <person name="Kraege A."/>
            <person name="Thomma B."/>
        </authorList>
    </citation>
    <scope>NUCLEOTIDE SEQUENCE [LARGE SCALE GENOMIC DNA]</scope>
</reference>
<gene>
    <name evidence="4" type="primary">g644</name>
    <name evidence="4" type="ORF">VP750_LOCUS560</name>
</gene>
<protein>
    <submittedName>
        <fullName evidence="4">G644 protein</fullName>
    </submittedName>
</protein>
<evidence type="ECO:0000256" key="1">
    <source>
        <dbReference type="ARBA" id="ARBA00001946"/>
    </source>
</evidence>
<dbReference type="EMBL" id="CAXHTA020000001">
    <property type="protein sequence ID" value="CAL5218901.1"/>
    <property type="molecule type" value="Genomic_DNA"/>
</dbReference>
<keyword evidence="5" id="KW-1185">Reference proteome</keyword>
<comment type="cofactor">
    <cofactor evidence="1">
        <name>Mg(2+)</name>
        <dbReference type="ChEBI" id="CHEBI:18420"/>
    </cofactor>
</comment>
<feature type="domain" description="Nudix hydrolase" evidence="3">
    <location>
        <begin position="33"/>
        <end position="173"/>
    </location>
</feature>
<sequence>MECAVYAHYETGNYVRSDVYLDDKEYGRALDTIVKGCVDIVLTDDGLGKVLLLKRAIEPQSDWWVLGGRMQAGETPAEAAVRNVKREAGLSLEPKRFKFLCVTSLLWEQRREEPADHGSADLALTFTAQLTAEEAEAINLDMVEYEDARWADPSAIISDTSYHTALRRTLQYITIRKQEEELHASIEAGVPDEEIGKLARISHRARKAIIDIERKPHMSVRAYSSAQEREVLVKASQAAQSAISINATAAGIGSWVYKTLGY</sequence>
<dbReference type="PANTHER" id="PTHR43046:SF13">
    <property type="entry name" value="NUDIX HYDROLASE DOMAIN-CONTAINING PROTEIN"/>
    <property type="match status" value="1"/>
</dbReference>
<evidence type="ECO:0000313" key="4">
    <source>
        <dbReference type="EMBL" id="CAL5218901.1"/>
    </source>
</evidence>
<proteinExistence type="predicted"/>
<dbReference type="Pfam" id="PF00293">
    <property type="entry name" value="NUDIX"/>
    <property type="match status" value="1"/>
</dbReference>
<evidence type="ECO:0000313" key="5">
    <source>
        <dbReference type="Proteomes" id="UP001497392"/>
    </source>
</evidence>
<dbReference type="SUPFAM" id="SSF55811">
    <property type="entry name" value="Nudix"/>
    <property type="match status" value="1"/>
</dbReference>
<keyword evidence="2" id="KW-0378">Hydrolase</keyword>
<organism evidence="4 5">
    <name type="scientific">Coccomyxa viridis</name>
    <dbReference type="NCBI Taxonomy" id="1274662"/>
    <lineage>
        <taxon>Eukaryota</taxon>
        <taxon>Viridiplantae</taxon>
        <taxon>Chlorophyta</taxon>
        <taxon>core chlorophytes</taxon>
        <taxon>Trebouxiophyceae</taxon>
        <taxon>Trebouxiophyceae incertae sedis</taxon>
        <taxon>Coccomyxaceae</taxon>
        <taxon>Coccomyxa</taxon>
    </lineage>
</organism>
<accession>A0ABP1FJ55</accession>
<dbReference type="InterPro" id="IPR000086">
    <property type="entry name" value="NUDIX_hydrolase_dom"/>
</dbReference>
<dbReference type="Proteomes" id="UP001497392">
    <property type="component" value="Unassembled WGS sequence"/>
</dbReference>
<comment type="caution">
    <text evidence="4">The sequence shown here is derived from an EMBL/GenBank/DDBJ whole genome shotgun (WGS) entry which is preliminary data.</text>
</comment>
<evidence type="ECO:0000259" key="3">
    <source>
        <dbReference type="PROSITE" id="PS51462"/>
    </source>
</evidence>
<evidence type="ECO:0000256" key="2">
    <source>
        <dbReference type="ARBA" id="ARBA00022801"/>
    </source>
</evidence>
<name>A0ABP1FJ55_9CHLO</name>
<dbReference type="PANTHER" id="PTHR43046">
    <property type="entry name" value="GDP-MANNOSE MANNOSYL HYDROLASE"/>
    <property type="match status" value="1"/>
</dbReference>